<dbReference type="AlphaFoldDB" id="A0A942Y907"/>
<gene>
    <name evidence="1" type="ORF">KHB02_16245</name>
</gene>
<name>A0A942Y907_9BACI</name>
<protein>
    <recommendedName>
        <fullName evidence="2">Transcriptional regulator</fullName>
    </recommendedName>
</protein>
<evidence type="ECO:0008006" key="2">
    <source>
        <dbReference type="Google" id="ProtNLM"/>
    </source>
</evidence>
<organism evidence="1">
    <name type="scientific">Neobacillus citreus</name>
    <dbReference type="NCBI Taxonomy" id="2833578"/>
    <lineage>
        <taxon>Bacteria</taxon>
        <taxon>Bacillati</taxon>
        <taxon>Bacillota</taxon>
        <taxon>Bacilli</taxon>
        <taxon>Bacillales</taxon>
        <taxon>Bacillaceae</taxon>
        <taxon>Neobacillus</taxon>
    </lineage>
</organism>
<evidence type="ECO:0000313" key="1">
    <source>
        <dbReference type="EMBL" id="MBS4182946.1"/>
    </source>
</evidence>
<reference evidence="1" key="1">
    <citation type="submission" date="2021-05" db="EMBL/GenBank/DDBJ databases">
        <title>Novel Bacillus species.</title>
        <authorList>
            <person name="Liu G."/>
        </authorList>
    </citation>
    <scope>NUCLEOTIDE SEQUENCE</scope>
    <source>
        <strain evidence="1">FJAT-50051</strain>
    </source>
</reference>
<proteinExistence type="predicted"/>
<comment type="caution">
    <text evidence="1">The sequence shown here is derived from an EMBL/GenBank/DDBJ whole genome shotgun (WGS) entry which is preliminary data.</text>
</comment>
<accession>A0A942Y907</accession>
<sequence length="327" mass="35253">MIERFEAAGSSPVRALSATEARIRHGDHEHTARVRVLEAPPGPARVGRDLERLGADAPSLDTLVYVVPHVTRSLRSAALEDARLVVAGVDDETVILHRVERRISSTAGTGTTPARPRGRRPWGRLALLRVLLRTPFPRTQHDLAEEVGTTQQAIALALRQLGPERVVRDDGGWRCSAPEAVWDTFLREYPGPDGVRRPWSGVADLGVQTERALAVAQRSGVAALLSGDAAADEQAPFRRPTSAVLYTTADLDLSGRFVPATADEVTLSVVVPADPTVFATASAWGGPEARSTDPVLTAWEVSRSRGSDRAEAVAALRDDVLEKWGTR</sequence>
<dbReference type="EMBL" id="JAGYPE010000002">
    <property type="protein sequence ID" value="MBS4182946.1"/>
    <property type="molecule type" value="Genomic_DNA"/>
</dbReference>